<feature type="transmembrane region" description="Helical" evidence="7">
    <location>
        <begin position="250"/>
        <end position="272"/>
    </location>
</feature>
<protein>
    <submittedName>
        <fullName evidence="8">MFS transporter</fullName>
    </submittedName>
</protein>
<evidence type="ECO:0000256" key="4">
    <source>
        <dbReference type="ARBA" id="ARBA00022692"/>
    </source>
</evidence>
<proteinExistence type="predicted"/>
<gene>
    <name evidence="8" type="ORF">Q2362_04475</name>
</gene>
<evidence type="ECO:0000313" key="8">
    <source>
        <dbReference type="EMBL" id="MDO2409354.1"/>
    </source>
</evidence>
<evidence type="ECO:0000256" key="7">
    <source>
        <dbReference type="SAM" id="Phobius"/>
    </source>
</evidence>
<feature type="transmembrane region" description="Helical" evidence="7">
    <location>
        <begin position="173"/>
        <end position="190"/>
    </location>
</feature>
<dbReference type="InterPro" id="IPR036259">
    <property type="entry name" value="MFS_trans_sf"/>
</dbReference>
<dbReference type="CDD" id="cd06173">
    <property type="entry name" value="MFS_MefA_like"/>
    <property type="match status" value="1"/>
</dbReference>
<feature type="transmembrane region" description="Helical" evidence="7">
    <location>
        <begin position="284"/>
        <end position="300"/>
    </location>
</feature>
<evidence type="ECO:0000256" key="1">
    <source>
        <dbReference type="ARBA" id="ARBA00004651"/>
    </source>
</evidence>
<evidence type="ECO:0000256" key="3">
    <source>
        <dbReference type="ARBA" id="ARBA00022475"/>
    </source>
</evidence>
<dbReference type="Pfam" id="PF07690">
    <property type="entry name" value="MFS_1"/>
    <property type="match status" value="1"/>
</dbReference>
<reference evidence="8 9" key="1">
    <citation type="submission" date="2023-06" db="EMBL/GenBank/DDBJ databases">
        <title>Campylobacter magnum sp. nov., isolated from cecal contents of domestic pigs (Sus scrofa domesticus).</title>
        <authorList>
            <person name="Papic B."/>
            <person name="Gruntar I."/>
        </authorList>
    </citation>
    <scope>NUCLEOTIDE SEQUENCE [LARGE SCALE GENOMIC DNA]</scope>
    <source>
        <strain evidence="9">34484-21</strain>
    </source>
</reference>
<accession>A0ABT8T6M3</accession>
<dbReference type="PANTHER" id="PTHR43266">
    <property type="entry name" value="MACROLIDE-EFFLUX PROTEIN"/>
    <property type="match status" value="1"/>
</dbReference>
<feature type="transmembrane region" description="Helical" evidence="7">
    <location>
        <begin position="104"/>
        <end position="123"/>
    </location>
</feature>
<dbReference type="Gene3D" id="1.20.1250.20">
    <property type="entry name" value="MFS general substrate transporter like domains"/>
    <property type="match status" value="1"/>
</dbReference>
<evidence type="ECO:0000256" key="5">
    <source>
        <dbReference type="ARBA" id="ARBA00022989"/>
    </source>
</evidence>
<feature type="transmembrane region" description="Helical" evidence="7">
    <location>
        <begin position="372"/>
        <end position="392"/>
    </location>
</feature>
<feature type="transmembrane region" description="Helical" evidence="7">
    <location>
        <begin position="220"/>
        <end position="244"/>
    </location>
</feature>
<dbReference type="EMBL" id="JAULJQ010000004">
    <property type="protein sequence ID" value="MDO2409354.1"/>
    <property type="molecule type" value="Genomic_DNA"/>
</dbReference>
<keyword evidence="6 7" id="KW-0472">Membrane</keyword>
<evidence type="ECO:0000256" key="2">
    <source>
        <dbReference type="ARBA" id="ARBA00022448"/>
    </source>
</evidence>
<feature type="transmembrane region" description="Helical" evidence="7">
    <location>
        <begin position="79"/>
        <end position="98"/>
    </location>
</feature>
<comment type="subcellular location">
    <subcellularLocation>
        <location evidence="1">Cell membrane</location>
        <topology evidence="1">Multi-pass membrane protein</topology>
    </subcellularLocation>
</comment>
<dbReference type="RefSeq" id="WP_302244236.1">
    <property type="nucleotide sequence ID" value="NZ_JAULJQ010000004.1"/>
</dbReference>
<organism evidence="8 9">
    <name type="scientific">Campylobacter magnus</name>
    <dbReference type="NCBI Taxonomy" id="3026462"/>
    <lineage>
        <taxon>Bacteria</taxon>
        <taxon>Pseudomonadati</taxon>
        <taxon>Campylobacterota</taxon>
        <taxon>Epsilonproteobacteria</taxon>
        <taxon>Campylobacterales</taxon>
        <taxon>Campylobacteraceae</taxon>
        <taxon>Campylobacter</taxon>
    </lineage>
</organism>
<keyword evidence="9" id="KW-1185">Reference proteome</keyword>
<keyword evidence="5 7" id="KW-1133">Transmembrane helix</keyword>
<keyword evidence="2" id="KW-0813">Transport</keyword>
<feature type="transmembrane region" description="Helical" evidence="7">
    <location>
        <begin position="349"/>
        <end position="366"/>
    </location>
</feature>
<evidence type="ECO:0000313" key="9">
    <source>
        <dbReference type="Proteomes" id="UP001171111"/>
    </source>
</evidence>
<keyword evidence="3" id="KW-1003">Cell membrane</keyword>
<feature type="transmembrane region" description="Helical" evidence="7">
    <location>
        <begin position="144"/>
        <end position="167"/>
    </location>
</feature>
<sequence length="398" mass="44669">MLLKYLALLRYNHALARLSAVQLICYFGAWFSHTGIFTLLIELKAPVWALSLAAMMAFLPSIVLAPFNGIIIDKLPKRTLMLALMLTEALSVLALLLIDSLDFLWLLMALIFIRMGVGTLFFQTEMSLLPSLLAKPHLIIANEIHSMIFAFSYTAGMGLAGIFVHFYGIKASFLFDFALYCVGIFILFGTRFREPALQNAATGALKMFTQTFYYIKSKPVILHLIFLHALVGLFAYDTIVALLVDYEYKGILSVALAIGFLNTARAFALCVGPVLLSRFVSEKNMIYFLVFQGLCIMLWACLESNFYTSLLGIFLAAFFCNSIWSYTFTRLQNACDSAFYGRIVAYNDMVFFIVASLVASGVGLAFELGFSLMVITSFIGVLFILGSFYYAWVRHRYF</sequence>
<keyword evidence="4 7" id="KW-0812">Transmembrane</keyword>
<comment type="caution">
    <text evidence="8">The sequence shown here is derived from an EMBL/GenBank/DDBJ whole genome shotgun (WGS) entry which is preliminary data.</text>
</comment>
<feature type="transmembrane region" description="Helical" evidence="7">
    <location>
        <begin position="20"/>
        <end position="41"/>
    </location>
</feature>
<evidence type="ECO:0000256" key="6">
    <source>
        <dbReference type="ARBA" id="ARBA00023136"/>
    </source>
</evidence>
<dbReference type="SUPFAM" id="SSF103473">
    <property type="entry name" value="MFS general substrate transporter"/>
    <property type="match status" value="1"/>
</dbReference>
<dbReference type="PANTHER" id="PTHR43266:SF7">
    <property type="entry name" value="TRANSPORTER, PUTATIVE-RELATED"/>
    <property type="match status" value="1"/>
</dbReference>
<name>A0ABT8T6M3_9BACT</name>
<dbReference type="Proteomes" id="UP001171111">
    <property type="component" value="Unassembled WGS sequence"/>
</dbReference>
<dbReference type="InterPro" id="IPR011701">
    <property type="entry name" value="MFS"/>
</dbReference>
<feature type="transmembrane region" description="Helical" evidence="7">
    <location>
        <begin position="306"/>
        <end position="328"/>
    </location>
</feature>
<feature type="transmembrane region" description="Helical" evidence="7">
    <location>
        <begin position="47"/>
        <end position="67"/>
    </location>
</feature>